<dbReference type="Proteomes" id="UP000598146">
    <property type="component" value="Unassembled WGS sequence"/>
</dbReference>
<sequence length="91" mass="9734">MATRDTRREFDEIVGRLTADYPSLTRPVRVLPRRVVRILLAVGGGLLWAGLSVLMVVAGTVGVVITCLIVGAVLAVALTTARRRRPPRSGG</sequence>
<keyword evidence="1" id="KW-0812">Transmembrane</keyword>
<dbReference type="EMBL" id="JADQTO010000017">
    <property type="protein sequence ID" value="MBG0565874.1"/>
    <property type="molecule type" value="Genomic_DNA"/>
</dbReference>
<feature type="transmembrane region" description="Helical" evidence="1">
    <location>
        <begin position="35"/>
        <end position="57"/>
    </location>
</feature>
<evidence type="ECO:0000313" key="3">
    <source>
        <dbReference type="Proteomes" id="UP000598146"/>
    </source>
</evidence>
<feature type="transmembrane region" description="Helical" evidence="1">
    <location>
        <begin position="63"/>
        <end position="81"/>
    </location>
</feature>
<organism evidence="2 3">
    <name type="scientific">Actinoplanes aureus</name>
    <dbReference type="NCBI Taxonomy" id="2792083"/>
    <lineage>
        <taxon>Bacteria</taxon>
        <taxon>Bacillati</taxon>
        <taxon>Actinomycetota</taxon>
        <taxon>Actinomycetes</taxon>
        <taxon>Micromonosporales</taxon>
        <taxon>Micromonosporaceae</taxon>
        <taxon>Actinoplanes</taxon>
    </lineage>
</organism>
<dbReference type="RefSeq" id="WP_196417649.1">
    <property type="nucleotide sequence ID" value="NZ_JADQTO010000017.1"/>
</dbReference>
<protein>
    <recommendedName>
        <fullName evidence="4">DUF3040 domain-containing protein</fullName>
    </recommendedName>
</protein>
<evidence type="ECO:0008006" key="4">
    <source>
        <dbReference type="Google" id="ProtNLM"/>
    </source>
</evidence>
<keyword evidence="1" id="KW-1133">Transmembrane helix</keyword>
<evidence type="ECO:0000313" key="2">
    <source>
        <dbReference type="EMBL" id="MBG0565874.1"/>
    </source>
</evidence>
<evidence type="ECO:0000256" key="1">
    <source>
        <dbReference type="SAM" id="Phobius"/>
    </source>
</evidence>
<comment type="caution">
    <text evidence="2">The sequence shown here is derived from an EMBL/GenBank/DDBJ whole genome shotgun (WGS) entry which is preliminary data.</text>
</comment>
<dbReference type="AlphaFoldDB" id="A0A931G538"/>
<name>A0A931G538_9ACTN</name>
<keyword evidence="1" id="KW-0472">Membrane</keyword>
<gene>
    <name evidence="2" type="ORF">I4J89_30940</name>
</gene>
<proteinExistence type="predicted"/>
<keyword evidence="3" id="KW-1185">Reference proteome</keyword>
<accession>A0A931G538</accession>
<reference evidence="2" key="1">
    <citation type="submission" date="2020-11" db="EMBL/GenBank/DDBJ databases">
        <title>Isolation and identification of active actinomycetes.</title>
        <authorList>
            <person name="Sun X."/>
        </authorList>
    </citation>
    <scope>NUCLEOTIDE SEQUENCE</scope>
    <source>
        <strain evidence="2">NEAU-A11</strain>
    </source>
</reference>